<evidence type="ECO:0000313" key="1">
    <source>
        <dbReference type="EMBL" id="BCP65705.1"/>
    </source>
</evidence>
<reference evidence="2" key="1">
    <citation type="submission" date="2021-01" db="EMBL/GenBank/DDBJ databases">
        <title>Complete Genome Sequence of Thermus thermophilus Strain HB5018, Isolated from Mine Onsen Hot Spring.</title>
        <authorList>
            <person name="Miyazaki K."/>
            <person name="Moriya T."/>
            <person name="Nemoto N."/>
            <person name="Oshima T."/>
            <person name="Yura K."/>
            <person name="Bessho Y."/>
        </authorList>
    </citation>
    <scope>NUCLEOTIDE SEQUENCE [LARGE SCALE GENOMIC DNA]</scope>
    <source>
        <strain evidence="2">HB5018</strain>
    </source>
</reference>
<proteinExistence type="predicted"/>
<dbReference type="RefSeq" id="WP_201351226.1">
    <property type="nucleotide sequence ID" value="NZ_AP024270.1"/>
</dbReference>
<organism evidence="1 2">
    <name type="scientific">Thermus thermophilus</name>
    <dbReference type="NCBI Taxonomy" id="274"/>
    <lineage>
        <taxon>Bacteria</taxon>
        <taxon>Thermotogati</taxon>
        <taxon>Deinococcota</taxon>
        <taxon>Deinococci</taxon>
        <taxon>Thermales</taxon>
        <taxon>Thermaceae</taxon>
        <taxon>Thermus</taxon>
    </lineage>
</organism>
<dbReference type="Proteomes" id="UP000596099">
    <property type="component" value="Chromosome"/>
</dbReference>
<gene>
    <name evidence="1" type="ORF">TthHB5018_06390</name>
</gene>
<sequence length="53" mass="5742">MLRAWGFTLFLAWLWFWSTGDGEAALFAASLGLSASLVAWLAVKEGEHGRADG</sequence>
<dbReference type="AlphaFoldDB" id="A0A7R7TCZ9"/>
<name>A0A7R7TCZ9_THETH</name>
<evidence type="ECO:0000313" key="2">
    <source>
        <dbReference type="Proteomes" id="UP000596099"/>
    </source>
</evidence>
<protein>
    <submittedName>
        <fullName evidence="1">Uncharacterized protein</fullName>
    </submittedName>
</protein>
<dbReference type="EMBL" id="AP024270">
    <property type="protein sequence ID" value="BCP65705.1"/>
    <property type="molecule type" value="Genomic_DNA"/>
</dbReference>
<accession>A0A7R7TCZ9</accession>